<reference evidence="2" key="1">
    <citation type="submission" date="2021-11" db="EMBL/GenBank/DDBJ databases">
        <title>Vibrio ZSDE26 sp. nov. and Vibrio ZSDZ34 sp. nov., isolated from coastal seawater in Qingdao.</title>
        <authorList>
            <person name="Zhang P."/>
        </authorList>
    </citation>
    <scope>NUCLEOTIDE SEQUENCE</scope>
    <source>
        <strain evidence="2">ZSDZ34</strain>
    </source>
</reference>
<dbReference type="CDD" id="cd04301">
    <property type="entry name" value="NAT_SF"/>
    <property type="match status" value="1"/>
</dbReference>
<accession>A0A9X2AVW0</accession>
<dbReference type="AlphaFoldDB" id="A0A9X2AVW0"/>
<dbReference type="PROSITE" id="PS51186">
    <property type="entry name" value="GNAT"/>
    <property type="match status" value="1"/>
</dbReference>
<name>A0A9X2AVW0_9VIBR</name>
<dbReference type="EMBL" id="JAJNNZ010000005">
    <property type="protein sequence ID" value="MCJ2376750.1"/>
    <property type="molecule type" value="Genomic_DNA"/>
</dbReference>
<dbReference type="InterPro" id="IPR016181">
    <property type="entry name" value="Acyl_CoA_acyltransferase"/>
</dbReference>
<protein>
    <submittedName>
        <fullName evidence="2">GNAT family N-acetyltransferase</fullName>
    </submittedName>
</protein>
<dbReference type="Pfam" id="PF00583">
    <property type="entry name" value="Acetyltransf_1"/>
    <property type="match status" value="1"/>
</dbReference>
<dbReference type="RefSeq" id="WP_244356644.1">
    <property type="nucleotide sequence ID" value="NZ_JAJNNZ010000005.1"/>
</dbReference>
<comment type="caution">
    <text evidence="2">The sequence shown here is derived from an EMBL/GenBank/DDBJ whole genome shotgun (WGS) entry which is preliminary data.</text>
</comment>
<evidence type="ECO:0000313" key="3">
    <source>
        <dbReference type="Proteomes" id="UP001139488"/>
    </source>
</evidence>
<evidence type="ECO:0000313" key="2">
    <source>
        <dbReference type="EMBL" id="MCJ2376750.1"/>
    </source>
</evidence>
<dbReference type="SUPFAM" id="SSF55729">
    <property type="entry name" value="Acyl-CoA N-acyltransferases (Nat)"/>
    <property type="match status" value="1"/>
</dbReference>
<feature type="domain" description="N-acetyltransferase" evidence="1">
    <location>
        <begin position="1"/>
        <end position="178"/>
    </location>
</feature>
<proteinExistence type="predicted"/>
<keyword evidence="3" id="KW-1185">Reference proteome</keyword>
<gene>
    <name evidence="2" type="ORF">LNL84_07865</name>
</gene>
<dbReference type="GO" id="GO:0016747">
    <property type="term" value="F:acyltransferase activity, transferring groups other than amino-acyl groups"/>
    <property type="evidence" value="ECO:0007669"/>
    <property type="project" value="InterPro"/>
</dbReference>
<dbReference type="Gene3D" id="3.40.630.30">
    <property type="match status" value="1"/>
</dbReference>
<sequence length="179" mass="20451">MEFKLAEYSDYQRIAELHAVSWQAAYQGMMRQNYLDEHVLNDKTVIWQTRLLNPPFSQHCVIAEDKGQLLGFVCLFGNHSAEFGTIIDNLHISRSAQQQGLAKALLAHSLQWVQNYYPDNGIFLEVLQKNTSAVRFYESIGGVKVRAQKGDSPCGRRIDEFVYCWESPDELLDHLVVTG</sequence>
<dbReference type="InterPro" id="IPR000182">
    <property type="entry name" value="GNAT_dom"/>
</dbReference>
<organism evidence="2 3">
    <name type="scientific">Vibrio gelatinilyticus</name>
    <dbReference type="NCBI Taxonomy" id="2893468"/>
    <lineage>
        <taxon>Bacteria</taxon>
        <taxon>Pseudomonadati</taxon>
        <taxon>Pseudomonadota</taxon>
        <taxon>Gammaproteobacteria</taxon>
        <taxon>Vibrionales</taxon>
        <taxon>Vibrionaceae</taxon>
        <taxon>Vibrio</taxon>
    </lineage>
</organism>
<evidence type="ECO:0000259" key="1">
    <source>
        <dbReference type="PROSITE" id="PS51186"/>
    </source>
</evidence>
<dbReference type="Proteomes" id="UP001139488">
    <property type="component" value="Unassembled WGS sequence"/>
</dbReference>